<feature type="non-terminal residue" evidence="1">
    <location>
        <position position="55"/>
    </location>
</feature>
<dbReference type="Proteomes" id="UP000789702">
    <property type="component" value="Unassembled WGS sequence"/>
</dbReference>
<organism evidence="1 2">
    <name type="scientific">Dentiscutata heterogama</name>
    <dbReference type="NCBI Taxonomy" id="1316150"/>
    <lineage>
        <taxon>Eukaryota</taxon>
        <taxon>Fungi</taxon>
        <taxon>Fungi incertae sedis</taxon>
        <taxon>Mucoromycota</taxon>
        <taxon>Glomeromycotina</taxon>
        <taxon>Glomeromycetes</taxon>
        <taxon>Diversisporales</taxon>
        <taxon>Gigasporaceae</taxon>
        <taxon>Dentiscutata</taxon>
    </lineage>
</organism>
<reference evidence="1" key="1">
    <citation type="submission" date="2021-06" db="EMBL/GenBank/DDBJ databases">
        <authorList>
            <person name="Kallberg Y."/>
            <person name="Tangrot J."/>
            <person name="Rosling A."/>
        </authorList>
    </citation>
    <scope>NUCLEOTIDE SEQUENCE</scope>
    <source>
        <strain evidence="1">IL203A</strain>
    </source>
</reference>
<protein>
    <submittedName>
        <fullName evidence="1">1419_t:CDS:1</fullName>
    </submittedName>
</protein>
<evidence type="ECO:0000313" key="2">
    <source>
        <dbReference type="Proteomes" id="UP000789702"/>
    </source>
</evidence>
<accession>A0ACA9Q9J1</accession>
<keyword evidence="2" id="KW-1185">Reference proteome</keyword>
<name>A0ACA9Q9J1_9GLOM</name>
<dbReference type="EMBL" id="CAJVPU010038937">
    <property type="protein sequence ID" value="CAG8735995.1"/>
    <property type="molecule type" value="Genomic_DNA"/>
</dbReference>
<comment type="caution">
    <text evidence="1">The sequence shown here is derived from an EMBL/GenBank/DDBJ whole genome shotgun (WGS) entry which is preliminary data.</text>
</comment>
<feature type="non-terminal residue" evidence="1">
    <location>
        <position position="1"/>
    </location>
</feature>
<evidence type="ECO:0000313" key="1">
    <source>
        <dbReference type="EMBL" id="CAG8735995.1"/>
    </source>
</evidence>
<gene>
    <name evidence="1" type="ORF">DHETER_LOCUS13740</name>
</gene>
<proteinExistence type="predicted"/>
<sequence length="55" mass="6526">SKHFQKRTTNDIRLYNMSRSPVTSTIIDSPPLQSRLNSHHYCMLLFERIKSSVYQ</sequence>